<dbReference type="GeneID" id="101890415"/>
<evidence type="ECO:0000313" key="11">
    <source>
        <dbReference type="Proteomes" id="UP001652621"/>
    </source>
</evidence>
<feature type="region of interest" description="Disordered" evidence="7">
    <location>
        <begin position="118"/>
        <end position="209"/>
    </location>
</feature>
<dbReference type="GO" id="GO:0006357">
    <property type="term" value="P:regulation of transcription by RNA polymerase II"/>
    <property type="evidence" value="ECO:0007669"/>
    <property type="project" value="UniProtKB-ARBA"/>
</dbReference>
<dbReference type="GO" id="GO:0005789">
    <property type="term" value="C:endoplasmic reticulum membrane"/>
    <property type="evidence" value="ECO:0007669"/>
    <property type="project" value="TreeGrafter"/>
</dbReference>
<feature type="region of interest" description="Disordered" evidence="7">
    <location>
        <begin position="1056"/>
        <end position="1090"/>
    </location>
</feature>
<name>A0A1I8N5K9_MUSDO</name>
<evidence type="ECO:0000256" key="6">
    <source>
        <dbReference type="PROSITE-ProRule" id="PRU00850"/>
    </source>
</evidence>
<dbReference type="EnsemblMetazoa" id="MDOA011774-RB">
    <property type="protein sequence ID" value="MDOA011774-PB"/>
    <property type="gene ID" value="MDOA011774"/>
</dbReference>
<feature type="region of interest" description="Disordered" evidence="7">
    <location>
        <begin position="1106"/>
        <end position="1136"/>
    </location>
</feature>
<dbReference type="Pfam" id="PF13887">
    <property type="entry name" value="MYRF_ICA"/>
    <property type="match status" value="1"/>
</dbReference>
<dbReference type="PROSITE" id="PS51688">
    <property type="entry name" value="ICA"/>
    <property type="match status" value="1"/>
</dbReference>
<feature type="compositionally biased region" description="Low complexity" evidence="7">
    <location>
        <begin position="1241"/>
        <end position="1253"/>
    </location>
</feature>
<feature type="compositionally biased region" description="Acidic residues" evidence="7">
    <location>
        <begin position="1422"/>
        <end position="1435"/>
    </location>
</feature>
<evidence type="ECO:0000256" key="7">
    <source>
        <dbReference type="SAM" id="MobiDB-lite"/>
    </source>
</evidence>
<keyword evidence="11" id="KW-1185">Reference proteome</keyword>
<dbReference type="Proteomes" id="UP001652621">
    <property type="component" value="Unplaced"/>
</dbReference>
<sequence>MDFFNDQILTDLDRVDYVGGIDNEAIFFEDLHVPSNAIGRIGGSGDVSHRQNANNTNHISPNGCGSGGGVANATNLLCSAKTETPVTSPTSLASINSDLILPPIPTVSARVGLTSTPHIGIHGSSSSNNSRNISLTQLPESPPDSGSEPPYSPLQDVSGLSGNMNTRDIFNSNSNGTTATSMAGGVHHQQQQQQPHHLQSQNPTHDSTNHHQHYVHIMDHHQMNLNGLTTMGSTQDSPMGEVRVKHEAGIIINPNSLQQTLNSQNLHHHQQQQQHHHQQSDTHIEMNGAQGVAATQLLYSHANSNTTHTISPNNSNNNNTAITTNHMMYDSLNHGLPNPPPPPPPSYQLSLSQMVDPHDLATGMLTAIGDLPHVQVVGTVTGSIPSTPQLSRSSAPSTPNHQSSSRKRKMNTQIDGVEFPCVKPDPGLILSPSRSSVCATPLPGEVPKRSATSPLNIQLNSTHDIADTPAHSTASLSPALSSVNMDKSAEGSGASDALSPCIRFTPFQPQNWHELCDQNLQEISVVYYRVDADKGFNFSVSDDAFVCQKKNHFQITCHARLQSEAKFVKTPSGLEKIKSFHLHFYGVKLETPNQTIRIEQSQSDRSKKPFYPVPIDLQSHIVSKVTVGRLHFSETTNNNMRKKGRPNPEQRYFQLVVGLHVHTASGDFPVIAQGSDKIIVRASNPGQFESDVDLCWQRGLTQDSIFHAGRVGINTDRPDESLVVHGNLKISGHIVQPSDSRAKQEIGELDTSVQLRNLQKIRIVRYRLEPQFALHSGLKTHKDEEDIVDTGVIAQEVREVIPDAVQEAGSVVLPNGNVIENFLLVNKDRILMENIGAVKELCKVTGTLETRIENLERVNHRLQRAKENELQFMHCKTLGAGSPGRSSRDGYEICSNRTLQIIIFLLVIVMAACLAAVSTLYFVEHNKKQHNLSELDRIQLLSNGHFYGHAGVSLTEQEHDFIRQHSLKYNRTHSLWPALPNLSTVGGYSRSLSQNGTMPYRGIGSARGEAVETAGESELIYEDMLLPPSSSSQAGGTTQTDEITVVMEKPSVGQELLQTTHQEQSRSTSAPVPRTNKTVISKHKHKWPQPQMVLRVMQAATHRNALPAAKSPNGVPTNDETSNGGAHNASDSSTEKITNVNFVQQDFENNSIDIDSQQAPNRHKSSANSSKKRTSSATNAEGRGEIEKLHVDNTVGAVASTDRSVNEGPHISAPTQSNLLRHTNARGGDLIIYKTVPPPTSTTTTTSAVQSHTHSNKVNTDAPHTNYSLETQPISNKSRNYVERNPDNSDNDLQSLTSNNNESIFNPGDPVDYDLGLENRQSLLGRRSTGQNQQTLTNPIQNVWVHSETSYVETFGEPEQCNNKVKREDISNCQSVCFEENNQLLAPIQPALNLKQTESKKSKTLVQQDFENDHHHQHGDTDDNDAVINEPDDDLQAAFGDIPDKTKDALNASLLTPLQGKTSHATQALAKELNDDEQQQQQQSESEADNLDALLEHNFSDENLDVESKIKTQDKIDEAQPNLSVEPNRPPSNADCWKIRSCILAERLNNSFAVNEFCPKVGNSMNLTFVIPLSRFFKEHSIELHLTSTIPLQWVVCNLHEHSKQNVKHLINSSQPGLSAQHHISHQSQNVLQRRRNTSMLVMNVPSRGYFVKDLILRATNDPEKTNVCQEKPHETNSILQYNFRILRDCD</sequence>
<evidence type="ECO:0000313" key="12">
    <source>
        <dbReference type="RefSeq" id="XP_005179092.1"/>
    </source>
</evidence>
<feature type="region of interest" description="Disordered" evidence="7">
    <location>
        <begin position="380"/>
        <end position="410"/>
    </location>
</feature>
<evidence type="ECO:0000256" key="3">
    <source>
        <dbReference type="ARBA" id="ARBA00022989"/>
    </source>
</evidence>
<evidence type="ECO:0000256" key="1">
    <source>
        <dbReference type="ARBA" id="ARBA00004167"/>
    </source>
</evidence>
<dbReference type="EnsemblMetazoa" id="MDOA011774-RE">
    <property type="protein sequence ID" value="MDOA011774-PE"/>
    <property type="gene ID" value="MDOA011774"/>
</dbReference>
<dbReference type="KEGG" id="mde:101890415"/>
<dbReference type="PROSITE" id="PS51517">
    <property type="entry name" value="NDT80"/>
    <property type="match status" value="1"/>
</dbReference>
<dbReference type="EnsemblMetazoa" id="MDOA011774-RC">
    <property type="protein sequence ID" value="MDOA011774-PC"/>
    <property type="gene ID" value="MDOA011774"/>
</dbReference>
<dbReference type="RefSeq" id="XP_011290723.1">
    <property type="nucleotide sequence ID" value="XM_011292421.2"/>
</dbReference>
<protein>
    <submittedName>
        <fullName evidence="12 13">Uncharacterized protein LOC101890415 isoform X1</fullName>
    </submittedName>
</protein>
<dbReference type="PANTHER" id="PTHR13029">
    <property type="match status" value="1"/>
</dbReference>
<dbReference type="EnsemblMetazoa" id="MDOA011774-RD">
    <property type="protein sequence ID" value="MDOA011774-PD"/>
    <property type="gene ID" value="MDOA011774"/>
</dbReference>
<evidence type="ECO:0000256" key="2">
    <source>
        <dbReference type="ARBA" id="ARBA00022692"/>
    </source>
</evidence>
<dbReference type="VEuPathDB" id="VectorBase:MDOA011774"/>
<evidence type="ECO:0000259" key="8">
    <source>
        <dbReference type="PROSITE" id="PS51517"/>
    </source>
</evidence>
<dbReference type="VEuPathDB" id="VectorBase:MDOMA2_013440"/>
<dbReference type="GO" id="GO:0005634">
    <property type="term" value="C:nucleus"/>
    <property type="evidence" value="ECO:0007669"/>
    <property type="project" value="TreeGrafter"/>
</dbReference>
<dbReference type="Pfam" id="PF13884">
    <property type="entry name" value="Peptidase_S74"/>
    <property type="match status" value="1"/>
</dbReference>
<reference evidence="10" key="1">
    <citation type="submission" date="2020-05" db="UniProtKB">
        <authorList>
            <consortium name="EnsemblMetazoa"/>
        </authorList>
    </citation>
    <scope>IDENTIFICATION</scope>
    <source>
        <strain evidence="10">Aabys</strain>
    </source>
</reference>
<feature type="domain" description="NDT80" evidence="8">
    <location>
        <begin position="437"/>
        <end position="692"/>
    </location>
</feature>
<proteinExistence type="predicted"/>
<dbReference type="PANTHER" id="PTHR13029:SF18">
    <property type="entry name" value="MYELIN REGULATORY FACTOR HOMOLOG 1"/>
    <property type="match status" value="1"/>
</dbReference>
<dbReference type="InterPro" id="IPR026932">
    <property type="entry name" value="MYRF_ICA"/>
</dbReference>
<evidence type="ECO:0000256" key="4">
    <source>
        <dbReference type="ARBA" id="ARBA00023125"/>
    </source>
</evidence>
<dbReference type="InterPro" id="IPR008967">
    <property type="entry name" value="p53-like_TF_DNA-bd_sf"/>
</dbReference>
<dbReference type="Pfam" id="PF05224">
    <property type="entry name" value="NDT80_PhoG"/>
    <property type="match status" value="1"/>
</dbReference>
<reference evidence="12 13" key="2">
    <citation type="submission" date="2025-04" db="UniProtKB">
        <authorList>
            <consortium name="RefSeq"/>
        </authorList>
    </citation>
    <scope>IDENTIFICATION</scope>
    <source>
        <strain evidence="12 13">Aabys</strain>
    </source>
</reference>
<feature type="compositionally biased region" description="Low complexity" evidence="7">
    <location>
        <begin position="187"/>
        <end position="201"/>
    </location>
</feature>
<feature type="region of interest" description="Disordered" evidence="7">
    <location>
        <begin position="1152"/>
        <end position="1221"/>
    </location>
</feature>
<accession>A0A1I8N5K9</accession>
<evidence type="ECO:0000313" key="10">
    <source>
        <dbReference type="EnsemblMetazoa" id="MDOA011774-PB"/>
    </source>
</evidence>
<feature type="compositionally biased region" description="Basic residues" evidence="7">
    <location>
        <begin position="1161"/>
        <end position="1174"/>
    </location>
</feature>
<feature type="compositionally biased region" description="Polar residues" evidence="7">
    <location>
        <begin position="1114"/>
        <end position="1136"/>
    </location>
</feature>
<gene>
    <name evidence="10" type="primary">101890415</name>
    <name evidence="12 13 14" type="synonym">LOC101890415</name>
</gene>
<evidence type="ECO:0000256" key="5">
    <source>
        <dbReference type="ARBA" id="ARBA00023136"/>
    </source>
</evidence>
<feature type="DNA-binding region" description="NDT80" evidence="6">
    <location>
        <begin position="437"/>
        <end position="692"/>
    </location>
</feature>
<dbReference type="SUPFAM" id="SSF49417">
    <property type="entry name" value="p53-like transcription factors"/>
    <property type="match status" value="1"/>
</dbReference>
<feature type="compositionally biased region" description="Basic and acidic residues" evidence="7">
    <location>
        <begin position="1182"/>
        <end position="1191"/>
    </location>
</feature>
<dbReference type="RefSeq" id="XP_011290722.1">
    <property type="nucleotide sequence ID" value="XM_011292420.2"/>
</dbReference>
<evidence type="ECO:0000313" key="13">
    <source>
        <dbReference type="RefSeq" id="XP_011290722.1"/>
    </source>
</evidence>
<keyword evidence="5" id="KW-0472">Membrane</keyword>
<feature type="compositionally biased region" description="Low complexity" evidence="7">
    <location>
        <begin position="118"/>
        <end position="134"/>
    </location>
</feature>
<dbReference type="RefSeq" id="XP_005179092.1">
    <property type="nucleotide sequence ID" value="XM_005179035.3"/>
</dbReference>
<evidence type="ECO:0000259" key="9">
    <source>
        <dbReference type="PROSITE" id="PS51688"/>
    </source>
</evidence>
<feature type="compositionally biased region" description="Polar residues" evidence="7">
    <location>
        <begin position="1256"/>
        <end position="1279"/>
    </location>
</feature>
<dbReference type="EnsemblMetazoa" id="MDOA011774-RF">
    <property type="protein sequence ID" value="MDOA011774-PF"/>
    <property type="gene ID" value="MDOA011774"/>
</dbReference>
<feature type="region of interest" description="Disordered" evidence="7">
    <location>
        <begin position="1413"/>
        <end position="1440"/>
    </location>
</feature>
<keyword evidence="2" id="KW-0812">Transmembrane</keyword>
<feature type="compositionally biased region" description="Polar residues" evidence="7">
    <location>
        <begin position="380"/>
        <end position="403"/>
    </location>
</feature>
<dbReference type="GO" id="GO:0043565">
    <property type="term" value="F:sequence-specific DNA binding"/>
    <property type="evidence" value="ECO:0007669"/>
    <property type="project" value="TreeGrafter"/>
</dbReference>
<dbReference type="GO" id="GO:0003700">
    <property type="term" value="F:DNA-binding transcription factor activity"/>
    <property type="evidence" value="ECO:0007669"/>
    <property type="project" value="UniProtKB-UniRule"/>
</dbReference>
<keyword evidence="4 6" id="KW-0238">DNA-binding</keyword>
<feature type="compositionally biased region" description="Polar residues" evidence="7">
    <location>
        <begin position="1291"/>
        <end position="1304"/>
    </location>
</feature>
<organism evidence="10">
    <name type="scientific">Musca domestica</name>
    <name type="common">House fly</name>
    <dbReference type="NCBI Taxonomy" id="7370"/>
    <lineage>
        <taxon>Eukaryota</taxon>
        <taxon>Metazoa</taxon>
        <taxon>Ecdysozoa</taxon>
        <taxon>Arthropoda</taxon>
        <taxon>Hexapoda</taxon>
        <taxon>Insecta</taxon>
        <taxon>Pterygota</taxon>
        <taxon>Neoptera</taxon>
        <taxon>Endopterygota</taxon>
        <taxon>Diptera</taxon>
        <taxon>Brachycera</taxon>
        <taxon>Muscomorpha</taxon>
        <taxon>Muscoidea</taxon>
        <taxon>Muscidae</taxon>
        <taxon>Musca</taxon>
    </lineage>
</organism>
<dbReference type="OrthoDB" id="27041at2759"/>
<feature type="region of interest" description="Disordered" evidence="7">
    <location>
        <begin position="1236"/>
        <end position="1313"/>
    </location>
</feature>
<dbReference type="eggNOG" id="KOG3661">
    <property type="taxonomic scope" value="Eukaryota"/>
</dbReference>
<dbReference type="InterPro" id="IPR024061">
    <property type="entry name" value="NDT80_DNA-bd_dom"/>
</dbReference>
<evidence type="ECO:0000313" key="14">
    <source>
        <dbReference type="RefSeq" id="XP_011290723.1"/>
    </source>
</evidence>
<feature type="compositionally biased region" description="Polar residues" evidence="7">
    <location>
        <begin position="158"/>
        <end position="181"/>
    </location>
</feature>
<dbReference type="STRING" id="7370.A0A1I8N5K9"/>
<dbReference type="CDD" id="cd10144">
    <property type="entry name" value="Peptidase_S74_CIMCD"/>
    <property type="match status" value="1"/>
</dbReference>
<feature type="domain" description="Peptidase S74" evidence="9">
    <location>
        <begin position="738"/>
        <end position="852"/>
    </location>
</feature>
<dbReference type="GO" id="GO:0045893">
    <property type="term" value="P:positive regulation of DNA-templated transcription"/>
    <property type="evidence" value="ECO:0007669"/>
    <property type="project" value="TreeGrafter"/>
</dbReference>
<dbReference type="InterPro" id="IPR030392">
    <property type="entry name" value="S74_ICA"/>
</dbReference>
<dbReference type="InterPro" id="IPR051577">
    <property type="entry name" value="MRF-like"/>
</dbReference>
<feature type="compositionally biased region" description="Polar residues" evidence="7">
    <location>
        <begin position="1056"/>
        <end position="1079"/>
    </location>
</feature>
<keyword evidence="3" id="KW-1133">Transmembrane helix</keyword>
<comment type="subcellular location">
    <subcellularLocation>
        <location evidence="1">Membrane</location>
        <topology evidence="1">Single-pass membrane protein</topology>
    </subcellularLocation>
</comment>
<dbReference type="GO" id="GO:0016540">
    <property type="term" value="P:protein autoprocessing"/>
    <property type="evidence" value="ECO:0007669"/>
    <property type="project" value="InterPro"/>
</dbReference>